<feature type="non-terminal residue" evidence="1">
    <location>
        <position position="81"/>
    </location>
</feature>
<dbReference type="GO" id="GO:0045037">
    <property type="term" value="P:protein import into chloroplast stroma"/>
    <property type="evidence" value="ECO:0007669"/>
    <property type="project" value="TreeGrafter"/>
</dbReference>
<dbReference type="Gene3D" id="2.40.160.50">
    <property type="entry name" value="membrane protein fhac: a member of the omp85/tpsb transporter family"/>
    <property type="match status" value="1"/>
</dbReference>
<accession>A0A061QU75</accession>
<dbReference type="AlphaFoldDB" id="A0A061QU75"/>
<gene>
    <name evidence="1" type="ORF">TSPGSL018_24573</name>
</gene>
<dbReference type="PANTHER" id="PTHR12815:SF42">
    <property type="entry name" value="BACTERIAL SURFACE ANTIGEN (D15) DOMAIN-CONTAINING PROTEIN"/>
    <property type="match status" value="1"/>
</dbReference>
<reference evidence="1" key="1">
    <citation type="submission" date="2014-05" db="EMBL/GenBank/DDBJ databases">
        <title>The transcriptome of the halophilic microalga Tetraselmis sp. GSL018 isolated from the Great Salt Lake, Utah.</title>
        <authorList>
            <person name="Jinkerson R.E."/>
            <person name="D'Adamo S."/>
            <person name="Posewitz M.C."/>
        </authorList>
    </citation>
    <scope>NUCLEOTIDE SEQUENCE</scope>
    <source>
        <strain evidence="1">GSL018</strain>
    </source>
</reference>
<organism evidence="1">
    <name type="scientific">Tetraselmis sp. GSL018</name>
    <dbReference type="NCBI Taxonomy" id="582737"/>
    <lineage>
        <taxon>Eukaryota</taxon>
        <taxon>Viridiplantae</taxon>
        <taxon>Chlorophyta</taxon>
        <taxon>core chlorophytes</taxon>
        <taxon>Chlorodendrophyceae</taxon>
        <taxon>Chlorodendrales</taxon>
        <taxon>Chlorodendraceae</taxon>
        <taxon>Tetraselmis</taxon>
    </lineage>
</organism>
<dbReference type="InterPro" id="IPR039910">
    <property type="entry name" value="D15-like"/>
</dbReference>
<dbReference type="EMBL" id="GBEZ01025044">
    <property type="protein sequence ID" value="JAC62004.1"/>
    <property type="molecule type" value="Transcribed_RNA"/>
</dbReference>
<sequence length="81" mass="8816">FFNKHVATFTRFIKLRGPKPNSSSPPLVAVAHARYGGCIGDMGSYDYFTIGGPHSIRGFNIGEVAACRRYAEVSGELRVPV</sequence>
<feature type="non-terminal residue" evidence="1">
    <location>
        <position position="1"/>
    </location>
</feature>
<proteinExistence type="predicted"/>
<dbReference type="GO" id="GO:0009707">
    <property type="term" value="C:chloroplast outer membrane"/>
    <property type="evidence" value="ECO:0007669"/>
    <property type="project" value="TreeGrafter"/>
</dbReference>
<name>A0A061QU75_9CHLO</name>
<protein>
    <submittedName>
        <fullName evidence="1">Protein toc75-chloroplastic-like</fullName>
    </submittedName>
</protein>
<dbReference type="PANTHER" id="PTHR12815">
    <property type="entry name" value="SORTING AND ASSEMBLY MACHINERY SAMM50 PROTEIN FAMILY MEMBER"/>
    <property type="match status" value="1"/>
</dbReference>
<evidence type="ECO:0000313" key="1">
    <source>
        <dbReference type="EMBL" id="JAC62004.1"/>
    </source>
</evidence>
<dbReference type="GO" id="GO:0009658">
    <property type="term" value="P:chloroplast organization"/>
    <property type="evidence" value="ECO:0007669"/>
    <property type="project" value="TreeGrafter"/>
</dbReference>